<reference evidence="2 3" key="2">
    <citation type="journal article" date="2021" name="Sci. Rep.">
        <title>The genome of the diatom Chaetoceros tenuissimus carries an ancient integrated fragment of an extant virus.</title>
        <authorList>
            <person name="Hongo Y."/>
            <person name="Kimura K."/>
            <person name="Takaki Y."/>
            <person name="Yoshida Y."/>
            <person name="Baba S."/>
            <person name="Kobayashi G."/>
            <person name="Nagasaki K."/>
            <person name="Hano T."/>
            <person name="Tomaru Y."/>
        </authorList>
    </citation>
    <scope>NUCLEOTIDE SEQUENCE [LARGE SCALE GENOMIC DNA]</scope>
    <source>
        <strain evidence="2 3">NIES-3715</strain>
    </source>
</reference>
<dbReference type="Proteomes" id="UP001054902">
    <property type="component" value="Unassembled WGS sequence"/>
</dbReference>
<dbReference type="EMBL" id="BLLK01000038">
    <property type="protein sequence ID" value="GFH50273.1"/>
    <property type="molecule type" value="Genomic_DNA"/>
</dbReference>
<name>A0AAD3CQH9_9STRA</name>
<dbReference type="EMBL" id="BLLK01000038">
    <property type="protein sequence ID" value="GFH50269.1"/>
    <property type="molecule type" value="Genomic_DNA"/>
</dbReference>
<accession>A0AAD3CQH9</accession>
<gene>
    <name evidence="1" type="ORF">CTEN210_06745</name>
    <name evidence="2" type="ORF">CTEN210_06749</name>
</gene>
<reference evidence="2" key="1">
    <citation type="submission" date="2020-02" db="EMBL/GenBank/DDBJ databases">
        <authorList>
            <person name="Hongo Y."/>
            <person name="Kimura K."/>
            <person name="Takaki Y."/>
            <person name="Tomaru Y."/>
        </authorList>
    </citation>
    <scope>NUCLEOTIDE SEQUENCE</scope>
    <source>
        <strain evidence="2">NIES-3715</strain>
    </source>
</reference>
<dbReference type="AlphaFoldDB" id="A0AAD3CQH9"/>
<evidence type="ECO:0000313" key="3">
    <source>
        <dbReference type="Proteomes" id="UP001054902"/>
    </source>
</evidence>
<evidence type="ECO:0000313" key="2">
    <source>
        <dbReference type="EMBL" id="GFH50273.1"/>
    </source>
</evidence>
<protein>
    <submittedName>
        <fullName evidence="2">Uncharacterized protein</fullName>
    </submittedName>
</protein>
<sequence>MVETINATVFKDSVDTKVGITLVARGGKVYVDSLSGLFGATGICWIIKAAEGDITVVAKRGAAVVATAVGSEAPPGKCPAGGVWGTMKYAGPKTKRNACIACLCCGPLGLCILACPGDEKDAYCVNNKVYDATGYYMGPQDDKFTPARPRS</sequence>
<proteinExistence type="predicted"/>
<comment type="caution">
    <text evidence="2">The sequence shown here is derived from an EMBL/GenBank/DDBJ whole genome shotgun (WGS) entry which is preliminary data.</text>
</comment>
<evidence type="ECO:0000313" key="1">
    <source>
        <dbReference type="EMBL" id="GFH50269.1"/>
    </source>
</evidence>
<organism evidence="2 3">
    <name type="scientific">Chaetoceros tenuissimus</name>
    <dbReference type="NCBI Taxonomy" id="426638"/>
    <lineage>
        <taxon>Eukaryota</taxon>
        <taxon>Sar</taxon>
        <taxon>Stramenopiles</taxon>
        <taxon>Ochrophyta</taxon>
        <taxon>Bacillariophyta</taxon>
        <taxon>Coscinodiscophyceae</taxon>
        <taxon>Chaetocerotophycidae</taxon>
        <taxon>Chaetocerotales</taxon>
        <taxon>Chaetocerotaceae</taxon>
        <taxon>Chaetoceros</taxon>
    </lineage>
</organism>
<keyword evidence="3" id="KW-1185">Reference proteome</keyword>